<organism evidence="2 3">
    <name type="scientific">Flavobacterium crassostreae</name>
    <dbReference type="NCBI Taxonomy" id="1763534"/>
    <lineage>
        <taxon>Bacteria</taxon>
        <taxon>Pseudomonadati</taxon>
        <taxon>Bacteroidota</taxon>
        <taxon>Flavobacteriia</taxon>
        <taxon>Flavobacteriales</taxon>
        <taxon>Flavobacteriaceae</taxon>
        <taxon>Flavobacterium</taxon>
    </lineage>
</organism>
<keyword evidence="3" id="KW-1185">Reference proteome</keyword>
<evidence type="ECO:0000256" key="1">
    <source>
        <dbReference type="SAM" id="SignalP"/>
    </source>
</evidence>
<reference evidence="2 3" key="1">
    <citation type="submission" date="2016-03" db="EMBL/GenBank/DDBJ databases">
        <authorList>
            <person name="Ploux O."/>
        </authorList>
    </citation>
    <scope>NUCLEOTIDE SEQUENCE [LARGE SCALE GENOMIC DNA]</scope>
    <source>
        <strain evidence="2 3">LPB0076</strain>
    </source>
</reference>
<proteinExistence type="predicted"/>
<evidence type="ECO:0000313" key="2">
    <source>
        <dbReference type="EMBL" id="OCB78489.1"/>
    </source>
</evidence>
<comment type="caution">
    <text evidence="2">The sequence shown here is derived from an EMBL/GenBank/DDBJ whole genome shotgun (WGS) entry which is preliminary data.</text>
</comment>
<dbReference type="RefSeq" id="WP_066331828.1">
    <property type="nucleotide sequence ID" value="NZ_CP017688.1"/>
</dbReference>
<feature type="chain" id="PRO_5008625449" description="Lipocalin-like domain-containing protein" evidence="1">
    <location>
        <begin position="19"/>
        <end position="139"/>
    </location>
</feature>
<dbReference type="Proteomes" id="UP000093510">
    <property type="component" value="Unassembled WGS sequence"/>
</dbReference>
<evidence type="ECO:0008006" key="4">
    <source>
        <dbReference type="Google" id="ProtNLM"/>
    </source>
</evidence>
<evidence type="ECO:0000313" key="3">
    <source>
        <dbReference type="Proteomes" id="UP000093510"/>
    </source>
</evidence>
<name>A0A1B9E968_9FLAO</name>
<protein>
    <recommendedName>
        <fullName evidence="4">Lipocalin-like domain-containing protein</fullName>
    </recommendedName>
</protein>
<feature type="signal peptide" evidence="1">
    <location>
        <begin position="1"/>
        <end position="18"/>
    </location>
</feature>
<accession>A0A1B9E968</accession>
<dbReference type="STRING" id="1763534.GCA_001831475_02069"/>
<sequence>MKKLLLIAFFGIMAISNAQEKDSKVNKLDNKMFGSWKGSENDNQRKGLVKYWIQHRFEDGTFLLLFTAIENGEVESFVEKGQWWVENGEFHELHFDSGKTDVYTYTFIDENHVKFKAKQIGISFENSEYEFIDTKIEDE</sequence>
<dbReference type="EMBL" id="LVEP01000004">
    <property type="protein sequence ID" value="OCB78489.1"/>
    <property type="molecule type" value="Genomic_DNA"/>
</dbReference>
<keyword evidence="1" id="KW-0732">Signal</keyword>
<dbReference type="AlphaFoldDB" id="A0A1B9E968"/>
<gene>
    <name evidence="2" type="ORF">LPBF_01995</name>
</gene>
<dbReference type="OrthoDB" id="1261513at2"/>